<evidence type="ECO:0000313" key="3">
    <source>
        <dbReference type="Proteomes" id="UP000324800"/>
    </source>
</evidence>
<feature type="region of interest" description="Disordered" evidence="1">
    <location>
        <begin position="1"/>
        <end position="27"/>
    </location>
</feature>
<dbReference type="Proteomes" id="UP000324800">
    <property type="component" value="Unassembled WGS sequence"/>
</dbReference>
<accession>A0A5J4TQZ7</accession>
<dbReference type="EMBL" id="SNRW01027015">
    <property type="protein sequence ID" value="KAA6360380.1"/>
    <property type="molecule type" value="Genomic_DNA"/>
</dbReference>
<reference evidence="2 3" key="1">
    <citation type="submission" date="2019-03" db="EMBL/GenBank/DDBJ databases">
        <title>Single cell metagenomics reveals metabolic interactions within the superorganism composed of flagellate Streblomastix strix and complex community of Bacteroidetes bacteria on its surface.</title>
        <authorList>
            <person name="Treitli S.C."/>
            <person name="Kolisko M."/>
            <person name="Husnik F."/>
            <person name="Keeling P."/>
            <person name="Hampl V."/>
        </authorList>
    </citation>
    <scope>NUCLEOTIDE SEQUENCE [LARGE SCALE GENOMIC DNA]</scope>
    <source>
        <strain evidence="2">ST1C</strain>
    </source>
</reference>
<comment type="caution">
    <text evidence="2">The sequence shown here is derived from an EMBL/GenBank/DDBJ whole genome shotgun (WGS) entry which is preliminary data.</text>
</comment>
<sequence length="311" mass="33675">NEYSRGDHKHPLQVSDVLPSKDTSVGTVGQASSYARSDHQHPIQTVNTIPVSDSADGSYGTVDSYSRNDHSHPINVEINASNIPIVDGVGNNGTSAYYSRHDHIHPQQLTYDGNVTATKFIKSGRTASEILCANGDTTTIANKISREYNASAGGWIILCNFPAITPVLEVLLYPKKIAELPVLSSVLDILKPSSKLVAVGFIQNAPQVTPANVFIPVMPIVKMTDLLLMRYLQVLPIGLTYNILFIIPPLAKSQVIGIYVPFATPQTTSYVNISVILLVQQVLQSDTTIVTLPADSNLTYAEQIADVPDPE</sequence>
<feature type="compositionally biased region" description="Basic and acidic residues" evidence="1">
    <location>
        <begin position="1"/>
        <end position="10"/>
    </location>
</feature>
<organism evidence="2 3">
    <name type="scientific">Streblomastix strix</name>
    <dbReference type="NCBI Taxonomy" id="222440"/>
    <lineage>
        <taxon>Eukaryota</taxon>
        <taxon>Metamonada</taxon>
        <taxon>Preaxostyla</taxon>
        <taxon>Oxymonadida</taxon>
        <taxon>Streblomastigidae</taxon>
        <taxon>Streblomastix</taxon>
    </lineage>
</organism>
<evidence type="ECO:0000313" key="2">
    <source>
        <dbReference type="EMBL" id="KAA6360380.1"/>
    </source>
</evidence>
<feature type="non-terminal residue" evidence="2">
    <location>
        <position position="1"/>
    </location>
</feature>
<dbReference type="AlphaFoldDB" id="A0A5J4TQZ7"/>
<name>A0A5J4TQZ7_9EUKA</name>
<proteinExistence type="predicted"/>
<evidence type="ECO:0000256" key="1">
    <source>
        <dbReference type="SAM" id="MobiDB-lite"/>
    </source>
</evidence>
<protein>
    <submittedName>
        <fullName evidence="2">Uncharacterized protein</fullName>
    </submittedName>
</protein>
<gene>
    <name evidence="2" type="ORF">EZS28_044092</name>
</gene>